<evidence type="ECO:0000256" key="1">
    <source>
        <dbReference type="SAM" id="MobiDB-lite"/>
    </source>
</evidence>
<evidence type="ECO:0000256" key="2">
    <source>
        <dbReference type="SAM" id="Phobius"/>
    </source>
</evidence>
<evidence type="ECO:0000313" key="5">
    <source>
        <dbReference type="Proteomes" id="UP001059252"/>
    </source>
</evidence>
<evidence type="ECO:0000313" key="4">
    <source>
        <dbReference type="EMBL" id="UVD81861.1"/>
    </source>
</evidence>
<organism evidence="4 5">
    <name type="scientific">Mycoplasma iguanae</name>
    <dbReference type="NCBI Taxonomy" id="292461"/>
    <lineage>
        <taxon>Bacteria</taxon>
        <taxon>Bacillati</taxon>
        <taxon>Mycoplasmatota</taxon>
        <taxon>Mollicutes</taxon>
        <taxon>Mycoplasmataceae</taxon>
        <taxon>Mycoplasma</taxon>
    </lineage>
</organism>
<keyword evidence="5" id="KW-1185">Reference proteome</keyword>
<feature type="compositionally biased region" description="Polar residues" evidence="1">
    <location>
        <begin position="217"/>
        <end position="241"/>
    </location>
</feature>
<keyword evidence="2" id="KW-0472">Membrane</keyword>
<gene>
    <name evidence="4" type="ORF">NV226_00950</name>
</gene>
<reference evidence="4" key="1">
    <citation type="submission" date="2022-08" db="EMBL/GenBank/DDBJ databases">
        <title>Complete genome of Mycoplasma iguanae type strain 2327.</title>
        <authorList>
            <person name="Spergser J."/>
        </authorList>
    </citation>
    <scope>NUCLEOTIDE SEQUENCE</scope>
    <source>
        <strain evidence="4">2327</strain>
    </source>
</reference>
<sequence>MSNQTLYSNTKDMWNAENKNFFKYGKNILFFWVALILGTVFALSARIVNIYQMYSENSNISDDVKRLQTQSNISLIFSILVVAWILYSLIAFVRSINYVKKEENFSLLKASNVFKFISFLSLFHAIMGLTSPLFTNQGHLLFDHSTGLVFPLWTFIFINILLFVISYLGQLKYMNKLWNLKIGFIQIQMQKQMSEFMEKNKSSFGQFNAPFGPFGPSQASGHSTEQNNEANSENKATNQMTEQEKKKAAAEAKLNGLTLSELRNMAKKLNIFGYEDMKRPELIKFILQNTGF</sequence>
<dbReference type="InterPro" id="IPR036269">
    <property type="entry name" value="Rho_N_sf"/>
</dbReference>
<feature type="transmembrane region" description="Helical" evidence="2">
    <location>
        <begin position="147"/>
        <end position="168"/>
    </location>
</feature>
<feature type="region of interest" description="Disordered" evidence="1">
    <location>
        <begin position="216"/>
        <end position="247"/>
    </location>
</feature>
<keyword evidence="2" id="KW-1133">Transmembrane helix</keyword>
<feature type="transmembrane region" description="Helical" evidence="2">
    <location>
        <begin position="113"/>
        <end position="135"/>
    </location>
</feature>
<dbReference type="EMBL" id="CP102734">
    <property type="protein sequence ID" value="UVD81861.1"/>
    <property type="molecule type" value="Genomic_DNA"/>
</dbReference>
<keyword evidence="2" id="KW-0812">Transmembrane</keyword>
<feature type="transmembrane region" description="Helical" evidence="2">
    <location>
        <begin position="73"/>
        <end position="93"/>
    </location>
</feature>
<dbReference type="InterPro" id="IPR011112">
    <property type="entry name" value="Rho-like_N"/>
</dbReference>
<protein>
    <submittedName>
        <fullName evidence="4">Rho termination factor N-terminal domain-containing protein</fullName>
    </submittedName>
</protein>
<dbReference type="RefSeq" id="WP_258211035.1">
    <property type="nucleotide sequence ID" value="NZ_CP102734.1"/>
</dbReference>
<dbReference type="SUPFAM" id="SSF68912">
    <property type="entry name" value="Rho N-terminal domain-like"/>
    <property type="match status" value="1"/>
</dbReference>
<proteinExistence type="predicted"/>
<accession>A0ABY5R8M3</accession>
<name>A0ABY5R8M3_9MOLU</name>
<evidence type="ECO:0000259" key="3">
    <source>
        <dbReference type="Pfam" id="PF07498"/>
    </source>
</evidence>
<feature type="transmembrane region" description="Helical" evidence="2">
    <location>
        <begin position="29"/>
        <end position="53"/>
    </location>
</feature>
<dbReference type="Pfam" id="PF07498">
    <property type="entry name" value="Rho_N"/>
    <property type="match status" value="1"/>
</dbReference>
<dbReference type="Proteomes" id="UP001059252">
    <property type="component" value="Chromosome"/>
</dbReference>
<feature type="domain" description="Rho termination factor-like N-terminal" evidence="3">
    <location>
        <begin position="254"/>
        <end position="289"/>
    </location>
</feature>